<evidence type="ECO:0000259" key="9">
    <source>
        <dbReference type="Pfam" id="PF06144"/>
    </source>
</evidence>
<proteinExistence type="inferred from homology"/>
<evidence type="ECO:0000256" key="7">
    <source>
        <dbReference type="ARBA" id="ARBA00034754"/>
    </source>
</evidence>
<feature type="domain" description="DNA polymerase III delta N-terminal" evidence="9">
    <location>
        <begin position="21"/>
        <end position="141"/>
    </location>
</feature>
<dbReference type="EC" id="2.7.7.7" evidence="1"/>
<dbReference type="SUPFAM" id="SSF48019">
    <property type="entry name" value="post-AAA+ oligomerization domain-like"/>
    <property type="match status" value="1"/>
</dbReference>
<keyword evidence="3" id="KW-0808">Transferase</keyword>
<organism evidence="10 11">
    <name type="scientific">Fulvitalea axinellae</name>
    <dbReference type="NCBI Taxonomy" id="1182444"/>
    <lineage>
        <taxon>Bacteria</taxon>
        <taxon>Pseudomonadati</taxon>
        <taxon>Bacteroidota</taxon>
        <taxon>Cytophagia</taxon>
        <taxon>Cytophagales</taxon>
        <taxon>Persicobacteraceae</taxon>
        <taxon>Fulvitalea</taxon>
    </lineage>
</organism>
<dbReference type="InterPro" id="IPR010372">
    <property type="entry name" value="DNA_pol3_delta_N"/>
</dbReference>
<protein>
    <recommendedName>
        <fullName evidence="2">DNA polymerase III subunit delta</fullName>
        <ecNumber evidence="1">2.7.7.7</ecNumber>
    </recommendedName>
</protein>
<evidence type="ECO:0000313" key="11">
    <source>
        <dbReference type="Proteomes" id="UP001348817"/>
    </source>
</evidence>
<keyword evidence="5" id="KW-0235">DNA replication</keyword>
<evidence type="ECO:0000313" key="10">
    <source>
        <dbReference type="EMBL" id="BDD09816.1"/>
    </source>
</evidence>
<dbReference type="PANTHER" id="PTHR34388">
    <property type="entry name" value="DNA POLYMERASE III SUBUNIT DELTA"/>
    <property type="match status" value="1"/>
</dbReference>
<dbReference type="GO" id="GO:0009360">
    <property type="term" value="C:DNA polymerase III complex"/>
    <property type="evidence" value="ECO:0007669"/>
    <property type="project" value="InterPro"/>
</dbReference>
<dbReference type="GO" id="GO:0003677">
    <property type="term" value="F:DNA binding"/>
    <property type="evidence" value="ECO:0007669"/>
    <property type="project" value="InterPro"/>
</dbReference>
<dbReference type="InterPro" id="IPR027417">
    <property type="entry name" value="P-loop_NTPase"/>
</dbReference>
<evidence type="ECO:0000256" key="5">
    <source>
        <dbReference type="ARBA" id="ARBA00022705"/>
    </source>
</evidence>
<gene>
    <name evidence="10" type="primary">holA</name>
    <name evidence="10" type="ORF">FUAX_22480</name>
</gene>
<evidence type="ECO:0000256" key="8">
    <source>
        <dbReference type="ARBA" id="ARBA00049244"/>
    </source>
</evidence>
<evidence type="ECO:0000256" key="6">
    <source>
        <dbReference type="ARBA" id="ARBA00022932"/>
    </source>
</evidence>
<dbReference type="GO" id="GO:0006261">
    <property type="term" value="P:DNA-templated DNA replication"/>
    <property type="evidence" value="ECO:0007669"/>
    <property type="project" value="TreeGrafter"/>
</dbReference>
<evidence type="ECO:0000256" key="4">
    <source>
        <dbReference type="ARBA" id="ARBA00022695"/>
    </source>
</evidence>
<dbReference type="Pfam" id="PF06144">
    <property type="entry name" value="DNA_pol3_delta"/>
    <property type="match status" value="1"/>
</dbReference>
<keyword evidence="11" id="KW-1185">Reference proteome</keyword>
<sequence>MSVTAESIIKDMRAGRYAPVYLLQGEETFFIDQVGAFVERNALPEEQRGFNQTVFYGKDSDLKKVVSAARRFPMMAERQVVVVKEAQDLLDWKQEASQKLLLSYLENPVPTTILVFCHKRKNLAKNTKLYKAFDKVGVVLSTKKMYDSQLPQWIKNMVKSKGGVIDDMAAQMLADYIGTDLERLSNEVDKIFLNFKEKGVRLDEEMIRKFVGISKEYNPFELQKAIAFRDVMKANRIVNFFEANPKDHPIIPLISLLYNYFAKLLLLHHASDKSDGHLSRTLGVPPFILKEYRMAARNYDLRKVVACIRYLKEADLASKGVDAPSITQGQILRELVFKVLH</sequence>
<dbReference type="NCBIfam" id="TIGR01128">
    <property type="entry name" value="holA"/>
    <property type="match status" value="1"/>
</dbReference>
<name>A0AAU9CCB2_9BACT</name>
<dbReference type="PANTHER" id="PTHR34388:SF1">
    <property type="entry name" value="DNA POLYMERASE III SUBUNIT DELTA"/>
    <property type="match status" value="1"/>
</dbReference>
<dbReference type="Gene3D" id="1.20.272.10">
    <property type="match status" value="1"/>
</dbReference>
<dbReference type="Gene3D" id="3.40.50.300">
    <property type="entry name" value="P-loop containing nucleotide triphosphate hydrolases"/>
    <property type="match status" value="1"/>
</dbReference>
<keyword evidence="4" id="KW-0548">Nucleotidyltransferase</keyword>
<dbReference type="AlphaFoldDB" id="A0AAU9CCB2"/>
<evidence type="ECO:0000256" key="3">
    <source>
        <dbReference type="ARBA" id="ARBA00022679"/>
    </source>
</evidence>
<dbReference type="Proteomes" id="UP001348817">
    <property type="component" value="Chromosome"/>
</dbReference>
<evidence type="ECO:0000256" key="1">
    <source>
        <dbReference type="ARBA" id="ARBA00012417"/>
    </source>
</evidence>
<comment type="catalytic activity">
    <reaction evidence="8">
        <text>DNA(n) + a 2'-deoxyribonucleoside 5'-triphosphate = DNA(n+1) + diphosphate</text>
        <dbReference type="Rhea" id="RHEA:22508"/>
        <dbReference type="Rhea" id="RHEA-COMP:17339"/>
        <dbReference type="Rhea" id="RHEA-COMP:17340"/>
        <dbReference type="ChEBI" id="CHEBI:33019"/>
        <dbReference type="ChEBI" id="CHEBI:61560"/>
        <dbReference type="ChEBI" id="CHEBI:173112"/>
        <dbReference type="EC" id="2.7.7.7"/>
    </reaction>
</comment>
<accession>A0AAU9CCB2</accession>
<keyword evidence="6" id="KW-0239">DNA-directed DNA polymerase</keyword>
<dbReference type="KEGG" id="fax:FUAX_22480"/>
<dbReference type="GO" id="GO:0003887">
    <property type="term" value="F:DNA-directed DNA polymerase activity"/>
    <property type="evidence" value="ECO:0007669"/>
    <property type="project" value="UniProtKB-KW"/>
</dbReference>
<dbReference type="InterPro" id="IPR005790">
    <property type="entry name" value="DNA_polIII_delta"/>
</dbReference>
<dbReference type="SUPFAM" id="SSF52540">
    <property type="entry name" value="P-loop containing nucleoside triphosphate hydrolases"/>
    <property type="match status" value="1"/>
</dbReference>
<reference evidence="10 11" key="1">
    <citation type="submission" date="2021-12" db="EMBL/GenBank/DDBJ databases">
        <title>Genome sequencing of bacteria with rrn-lacking chromosome and rrn-plasmid.</title>
        <authorList>
            <person name="Anda M."/>
            <person name="Iwasaki W."/>
        </authorList>
    </citation>
    <scope>NUCLEOTIDE SEQUENCE [LARGE SCALE GENOMIC DNA]</scope>
    <source>
        <strain evidence="10 11">DSM 100852</strain>
    </source>
</reference>
<dbReference type="EMBL" id="AP025314">
    <property type="protein sequence ID" value="BDD09816.1"/>
    <property type="molecule type" value="Genomic_DNA"/>
</dbReference>
<evidence type="ECO:0000256" key="2">
    <source>
        <dbReference type="ARBA" id="ARBA00017703"/>
    </source>
</evidence>
<dbReference type="InterPro" id="IPR008921">
    <property type="entry name" value="DNA_pol3_clamp-load_cplx_C"/>
</dbReference>
<dbReference type="Gene3D" id="1.10.8.60">
    <property type="match status" value="1"/>
</dbReference>
<comment type="similarity">
    <text evidence="7">Belongs to the DNA polymerase HolA subunit family.</text>
</comment>
<dbReference type="RefSeq" id="WP_338391405.1">
    <property type="nucleotide sequence ID" value="NZ_AP025314.1"/>
</dbReference>